<dbReference type="PROSITE" id="PS51163">
    <property type="entry name" value="YRDC"/>
    <property type="match status" value="1"/>
</dbReference>
<dbReference type="Gene3D" id="3.40.50.11030">
    <property type="entry name" value="Threonylcarbamoyl-AMP synthase, C-terminal domain"/>
    <property type="match status" value="1"/>
</dbReference>
<name>A0A4V2T3U9_9FIRM</name>
<feature type="binding site" evidence="14">
    <location>
        <position position="144"/>
    </location>
    <ligand>
        <name>ATP</name>
        <dbReference type="ChEBI" id="CHEBI:30616"/>
    </ligand>
</feature>
<feature type="binding site" evidence="14">
    <location>
        <position position="68"/>
    </location>
    <ligand>
        <name>L-threonine</name>
        <dbReference type="ChEBI" id="CHEBI:57926"/>
    </ligand>
</feature>
<evidence type="ECO:0000256" key="3">
    <source>
        <dbReference type="ARBA" id="ARBA00012584"/>
    </source>
</evidence>
<feature type="binding site" evidence="14">
    <location>
        <position position="238"/>
    </location>
    <ligand>
        <name>ATP</name>
        <dbReference type="ChEBI" id="CHEBI:30616"/>
    </ligand>
</feature>
<evidence type="ECO:0000259" key="15">
    <source>
        <dbReference type="PROSITE" id="PS51163"/>
    </source>
</evidence>
<evidence type="ECO:0000256" key="9">
    <source>
        <dbReference type="ARBA" id="ARBA00022741"/>
    </source>
</evidence>
<evidence type="ECO:0000256" key="7">
    <source>
        <dbReference type="ARBA" id="ARBA00022694"/>
    </source>
</evidence>
<comment type="subcellular location">
    <subcellularLocation>
        <location evidence="1 13">Cytoplasm</location>
    </subcellularLocation>
</comment>
<dbReference type="GO" id="GO:0008033">
    <property type="term" value="P:tRNA processing"/>
    <property type="evidence" value="ECO:0007669"/>
    <property type="project" value="UniProtKB-KW"/>
</dbReference>
<dbReference type="InterPro" id="IPR010923">
    <property type="entry name" value="T(6)A37_SUA5"/>
</dbReference>
<feature type="domain" description="YrdC-like" evidence="15">
    <location>
        <begin position="14"/>
        <end position="200"/>
    </location>
</feature>
<dbReference type="Proteomes" id="UP000295504">
    <property type="component" value="Unassembled WGS sequence"/>
</dbReference>
<dbReference type="EMBL" id="SLYC01000013">
    <property type="protein sequence ID" value="TCQ02774.1"/>
    <property type="molecule type" value="Genomic_DNA"/>
</dbReference>
<dbReference type="AlphaFoldDB" id="A0A4V2T3U9"/>
<dbReference type="Pfam" id="PF03481">
    <property type="entry name" value="Sua5_C"/>
    <property type="match status" value="1"/>
</dbReference>
<dbReference type="SUPFAM" id="SSF55821">
    <property type="entry name" value="YrdC/RibB"/>
    <property type="match status" value="1"/>
</dbReference>
<protein>
    <recommendedName>
        <fullName evidence="4 13">Threonylcarbamoyl-AMP synthase</fullName>
        <shortName evidence="13">TC-AMP synthase</shortName>
        <ecNumber evidence="3 13">2.7.7.87</ecNumber>
    </recommendedName>
    <alternativeName>
        <fullName evidence="11 13">L-threonylcarbamoyladenylate synthase</fullName>
    </alternativeName>
</protein>
<feature type="binding site" evidence="14">
    <location>
        <position position="142"/>
    </location>
    <ligand>
        <name>L-threonine</name>
        <dbReference type="ChEBI" id="CHEBI:57926"/>
    </ligand>
</feature>
<comment type="similarity">
    <text evidence="2 13">Belongs to the SUA5 family.</text>
</comment>
<dbReference type="OrthoDB" id="9814580at2"/>
<dbReference type="PIRSF" id="PIRSF004930">
    <property type="entry name" value="Tln_factor_SUA5"/>
    <property type="match status" value="1"/>
</dbReference>
<evidence type="ECO:0000256" key="10">
    <source>
        <dbReference type="ARBA" id="ARBA00022840"/>
    </source>
</evidence>
<sequence>MDTKVINLYNENDNNYIEDCASIIKEGGTVAFPTETVYGLGANALNGEAVNKIFIAKGRPSDNPLIVHVASIEDARKLVIEITKEALLLMELFWPGPLTIILEKSNIIPVEVSAGLNTVAIRMPAHSIALNLIKAAGLPIAAPSANISGRPSPTKGEHVVEDLLGRIDAIIIGDDCKVGVESTVIDMTGNVPTILRPGGVTKEQLEEVLGEVAVDPAIDKGINLEEAPKSPGMKYTHYAPKADVVIIKGSKGSVIKKIKEMIFENRQLGKEVGVLCFEDTSLEYLNVIVKSLGKRDELEVIASNIFNLLREFDKTKVDIIIAEAVDERHIGQAIMNRLVKAAGYKVIYAKDNT</sequence>
<accession>A0A4V2T3U9</accession>
<dbReference type="GO" id="GO:0003725">
    <property type="term" value="F:double-stranded RNA binding"/>
    <property type="evidence" value="ECO:0007669"/>
    <property type="project" value="UniProtKB-UniRule"/>
</dbReference>
<feature type="binding site" evidence="14">
    <location>
        <position position="152"/>
    </location>
    <ligand>
        <name>ATP</name>
        <dbReference type="ChEBI" id="CHEBI:30616"/>
    </ligand>
</feature>
<evidence type="ECO:0000313" key="16">
    <source>
        <dbReference type="EMBL" id="TCQ02774.1"/>
    </source>
</evidence>
<gene>
    <name evidence="16" type="ORF">EDD79_101355</name>
</gene>
<dbReference type="PANTHER" id="PTHR17490">
    <property type="entry name" value="SUA5"/>
    <property type="match status" value="1"/>
</dbReference>
<keyword evidence="5 13" id="KW-0963">Cytoplasm</keyword>
<keyword evidence="8 13" id="KW-0548">Nucleotidyltransferase</keyword>
<keyword evidence="7 13" id="KW-0819">tRNA processing</keyword>
<dbReference type="Gene3D" id="3.90.870.10">
    <property type="entry name" value="DHBP synthase"/>
    <property type="match status" value="1"/>
</dbReference>
<organism evidence="16 17">
    <name type="scientific">Serpentinicella alkaliphila</name>
    <dbReference type="NCBI Taxonomy" id="1734049"/>
    <lineage>
        <taxon>Bacteria</taxon>
        <taxon>Bacillati</taxon>
        <taxon>Bacillota</taxon>
        <taxon>Clostridia</taxon>
        <taxon>Peptostreptococcales</taxon>
        <taxon>Natronincolaceae</taxon>
        <taxon>Serpentinicella</taxon>
    </lineage>
</organism>
<feature type="binding site" evidence="14">
    <location>
        <position position="63"/>
    </location>
    <ligand>
        <name>ATP</name>
        <dbReference type="ChEBI" id="CHEBI:30616"/>
    </ligand>
</feature>
<keyword evidence="10 13" id="KW-0067">ATP-binding</keyword>
<evidence type="ECO:0000256" key="2">
    <source>
        <dbReference type="ARBA" id="ARBA00007663"/>
    </source>
</evidence>
<dbReference type="FunFam" id="3.90.870.10:FF:000008">
    <property type="entry name" value="Threonylcarbamoyl-AMP synthase"/>
    <property type="match status" value="1"/>
</dbReference>
<keyword evidence="9 13" id="KW-0547">Nucleotide-binding</keyword>
<dbReference type="InterPro" id="IPR006070">
    <property type="entry name" value="Sua5-like_dom"/>
</dbReference>
<dbReference type="RefSeq" id="WP_132848304.1">
    <property type="nucleotide sequence ID" value="NZ_CP058648.1"/>
</dbReference>
<evidence type="ECO:0000313" key="17">
    <source>
        <dbReference type="Proteomes" id="UP000295504"/>
    </source>
</evidence>
<reference evidence="16 17" key="1">
    <citation type="submission" date="2019-03" db="EMBL/GenBank/DDBJ databases">
        <title>Genomic Encyclopedia of Type Strains, Phase IV (KMG-IV): sequencing the most valuable type-strain genomes for metagenomic binning, comparative biology and taxonomic classification.</title>
        <authorList>
            <person name="Goeker M."/>
        </authorList>
    </citation>
    <scope>NUCLEOTIDE SEQUENCE [LARGE SCALE GENOMIC DNA]</scope>
    <source>
        <strain evidence="16 17">DSM 100013</strain>
    </source>
</reference>
<comment type="caution">
    <text evidence="16">The sequence shown here is derived from an EMBL/GenBank/DDBJ whole genome shotgun (WGS) entry which is preliminary data.</text>
</comment>
<dbReference type="InterPro" id="IPR017945">
    <property type="entry name" value="DHBP_synth_RibB-like_a/b_dom"/>
</dbReference>
<dbReference type="FunFam" id="3.40.50.11030:FF:000001">
    <property type="entry name" value="Threonylcarbamoyl-AMP synthase"/>
    <property type="match status" value="1"/>
</dbReference>
<evidence type="ECO:0000256" key="6">
    <source>
        <dbReference type="ARBA" id="ARBA00022679"/>
    </source>
</evidence>
<evidence type="ECO:0000256" key="13">
    <source>
        <dbReference type="PIRNR" id="PIRNR004930"/>
    </source>
</evidence>
<feature type="binding site" evidence="14">
    <location>
        <position position="122"/>
    </location>
    <ligand>
        <name>L-threonine</name>
        <dbReference type="ChEBI" id="CHEBI:57926"/>
    </ligand>
</feature>
<evidence type="ECO:0000256" key="8">
    <source>
        <dbReference type="ARBA" id="ARBA00022695"/>
    </source>
</evidence>
<proteinExistence type="inferred from homology"/>
<dbReference type="GO" id="GO:0061710">
    <property type="term" value="F:L-threonylcarbamoyladenylate synthase"/>
    <property type="evidence" value="ECO:0007669"/>
    <property type="project" value="UniProtKB-EC"/>
</dbReference>
<evidence type="ECO:0000256" key="1">
    <source>
        <dbReference type="ARBA" id="ARBA00004496"/>
    </source>
</evidence>
<dbReference type="InterPro" id="IPR038385">
    <property type="entry name" value="Sua5/YwlC_C"/>
</dbReference>
<dbReference type="GO" id="GO:0005737">
    <property type="term" value="C:cytoplasm"/>
    <property type="evidence" value="ECO:0007669"/>
    <property type="project" value="UniProtKB-SubCell"/>
</dbReference>
<dbReference type="PANTHER" id="PTHR17490:SF16">
    <property type="entry name" value="THREONYLCARBAMOYL-AMP SYNTHASE"/>
    <property type="match status" value="1"/>
</dbReference>
<evidence type="ECO:0000256" key="5">
    <source>
        <dbReference type="ARBA" id="ARBA00022490"/>
    </source>
</evidence>
<feature type="binding site" evidence="14">
    <location>
        <position position="118"/>
    </location>
    <ligand>
        <name>ATP</name>
        <dbReference type="ChEBI" id="CHEBI:30616"/>
    </ligand>
</feature>
<evidence type="ECO:0000256" key="11">
    <source>
        <dbReference type="ARBA" id="ARBA00029774"/>
    </source>
</evidence>
<evidence type="ECO:0000256" key="12">
    <source>
        <dbReference type="ARBA" id="ARBA00048366"/>
    </source>
</evidence>
<keyword evidence="17" id="KW-1185">Reference proteome</keyword>
<evidence type="ECO:0000256" key="4">
    <source>
        <dbReference type="ARBA" id="ARBA00015492"/>
    </source>
</evidence>
<keyword evidence="6 13" id="KW-0808">Transferase</keyword>
<feature type="binding site" evidence="14">
    <location>
        <position position="36"/>
    </location>
    <ligand>
        <name>L-threonine</name>
        <dbReference type="ChEBI" id="CHEBI:57926"/>
    </ligand>
</feature>
<dbReference type="GO" id="GO:0005524">
    <property type="term" value="F:ATP binding"/>
    <property type="evidence" value="ECO:0007669"/>
    <property type="project" value="UniProtKB-UniRule"/>
</dbReference>
<comment type="function">
    <text evidence="13">Required for the formation of a threonylcarbamoyl group on adenosine at position 37 (t(6)A37) in tRNAs that read codons beginning with adenine.</text>
</comment>
<dbReference type="Pfam" id="PF01300">
    <property type="entry name" value="Sua5_yciO_yrdC"/>
    <property type="match status" value="1"/>
</dbReference>
<feature type="binding site" evidence="14">
    <location>
        <position position="182"/>
    </location>
    <ligand>
        <name>L-threonine</name>
        <dbReference type="ChEBI" id="CHEBI:57926"/>
    </ligand>
</feature>
<dbReference type="GO" id="GO:0006450">
    <property type="term" value="P:regulation of translational fidelity"/>
    <property type="evidence" value="ECO:0007669"/>
    <property type="project" value="TreeGrafter"/>
</dbReference>
<evidence type="ECO:0000256" key="14">
    <source>
        <dbReference type="PIRSR" id="PIRSR004930-1"/>
    </source>
</evidence>
<dbReference type="InterPro" id="IPR050156">
    <property type="entry name" value="TC-AMP_synthase_SUA5"/>
</dbReference>
<dbReference type="InterPro" id="IPR005145">
    <property type="entry name" value="Sua5_C"/>
</dbReference>
<dbReference type="NCBIfam" id="TIGR00057">
    <property type="entry name" value="L-threonylcarbamoyladenylate synthase"/>
    <property type="match status" value="1"/>
</dbReference>
<feature type="binding site" evidence="14">
    <location>
        <position position="59"/>
    </location>
    <ligand>
        <name>ATP</name>
        <dbReference type="ChEBI" id="CHEBI:30616"/>
    </ligand>
</feature>
<dbReference type="GO" id="GO:0000049">
    <property type="term" value="F:tRNA binding"/>
    <property type="evidence" value="ECO:0007669"/>
    <property type="project" value="TreeGrafter"/>
</dbReference>
<feature type="binding site" evidence="14">
    <location>
        <position position="196"/>
    </location>
    <ligand>
        <name>ATP</name>
        <dbReference type="ChEBI" id="CHEBI:30616"/>
    </ligand>
</feature>
<dbReference type="EC" id="2.7.7.87" evidence="3 13"/>
<comment type="catalytic activity">
    <reaction evidence="12 13">
        <text>L-threonine + hydrogencarbonate + ATP = L-threonylcarbamoyladenylate + diphosphate + H2O</text>
        <dbReference type="Rhea" id="RHEA:36407"/>
        <dbReference type="ChEBI" id="CHEBI:15377"/>
        <dbReference type="ChEBI" id="CHEBI:17544"/>
        <dbReference type="ChEBI" id="CHEBI:30616"/>
        <dbReference type="ChEBI" id="CHEBI:33019"/>
        <dbReference type="ChEBI" id="CHEBI:57926"/>
        <dbReference type="ChEBI" id="CHEBI:73682"/>
        <dbReference type="EC" id="2.7.7.87"/>
    </reaction>
</comment>